<evidence type="ECO:0000256" key="7">
    <source>
        <dbReference type="ARBA" id="ARBA00022737"/>
    </source>
</evidence>
<evidence type="ECO:0000256" key="9">
    <source>
        <dbReference type="ARBA" id="ARBA00023212"/>
    </source>
</evidence>
<dbReference type="FunFam" id="1.25.10.10:FF:000019">
    <property type="entry name" value="Cytoskeleton-associated protein 5"/>
    <property type="match status" value="1"/>
</dbReference>
<dbReference type="FunFam" id="1.25.10.10:FF:000050">
    <property type="entry name" value="Cytoskeleton-associated protein 5 isoform X1"/>
    <property type="match status" value="1"/>
</dbReference>
<evidence type="ECO:0000256" key="2">
    <source>
        <dbReference type="ARBA" id="ARBA00004300"/>
    </source>
</evidence>
<evidence type="ECO:0000313" key="14">
    <source>
        <dbReference type="EMBL" id="EPZ34594.1"/>
    </source>
</evidence>
<dbReference type="InterPro" id="IPR034085">
    <property type="entry name" value="TOG"/>
</dbReference>
<proteinExistence type="inferred from homology"/>
<reference evidence="17" key="2">
    <citation type="journal article" date="2018" name="Nat. Microbiol.">
        <title>Leveraging single-cell genomics to expand the fungal tree of life.</title>
        <authorList>
            <person name="Ahrendt S.R."/>
            <person name="Quandt C.A."/>
            <person name="Ciobanu D."/>
            <person name="Clum A."/>
            <person name="Salamov A."/>
            <person name="Andreopoulos B."/>
            <person name="Cheng J.F."/>
            <person name="Woyke T."/>
            <person name="Pelin A."/>
            <person name="Henrissat B."/>
            <person name="Reynolds N.K."/>
            <person name="Benny G.L."/>
            <person name="Smith M.E."/>
            <person name="James T.Y."/>
            <person name="Grigoriev I.V."/>
        </authorList>
    </citation>
    <scope>NUCLEOTIDE SEQUENCE [LARGE SCALE GENOMIC DNA]</scope>
    <source>
        <strain evidence="17">CSF55</strain>
    </source>
</reference>
<evidence type="ECO:0000313" key="17">
    <source>
        <dbReference type="Proteomes" id="UP000281549"/>
    </source>
</evidence>
<feature type="region of interest" description="Disordered" evidence="12">
    <location>
        <begin position="1876"/>
        <end position="1900"/>
    </location>
</feature>
<feature type="compositionally biased region" description="Polar residues" evidence="12">
    <location>
        <begin position="1882"/>
        <end position="1898"/>
    </location>
</feature>
<dbReference type="GO" id="GO:0000022">
    <property type="term" value="P:mitotic spindle elongation"/>
    <property type="evidence" value="ECO:0007669"/>
    <property type="project" value="UniProtKB-ARBA"/>
</dbReference>
<dbReference type="Proteomes" id="UP000281549">
    <property type="component" value="Unassembled WGS sequence"/>
</dbReference>
<dbReference type="GO" id="GO:1990571">
    <property type="term" value="P:meiotic centromere clustering"/>
    <property type="evidence" value="ECO:0007669"/>
    <property type="project" value="UniProtKB-ARBA"/>
</dbReference>
<dbReference type="SMART" id="SM01349">
    <property type="entry name" value="TOG"/>
    <property type="match status" value="5"/>
</dbReference>
<feature type="region of interest" description="Disordered" evidence="12">
    <location>
        <begin position="1382"/>
        <end position="1407"/>
    </location>
</feature>
<dbReference type="Pfam" id="PF12348">
    <property type="entry name" value="CLASP_N"/>
    <property type="match status" value="1"/>
</dbReference>
<feature type="domain" description="TOG" evidence="13">
    <location>
        <begin position="1138"/>
        <end position="1370"/>
    </location>
</feature>
<dbReference type="GO" id="GO:1990498">
    <property type="term" value="C:mitotic spindle microtubule"/>
    <property type="evidence" value="ECO:0007669"/>
    <property type="project" value="UniProtKB-ARBA"/>
</dbReference>
<comment type="subcellular location">
    <subcellularLocation>
        <location evidence="2">Cytoplasm</location>
        <location evidence="2">Cytoskeleton</location>
        <location evidence="2">Microtubule organizing center</location>
        <location evidence="2">Centrosome</location>
    </subcellularLocation>
    <subcellularLocation>
        <location evidence="1">Cytoplasm</location>
        <location evidence="1">Cytoskeleton</location>
        <location evidence="1">Spindle</location>
    </subcellularLocation>
</comment>
<keyword evidence="4" id="KW-0963">Cytoplasm</keyword>
<keyword evidence="7" id="KW-0677">Repeat</keyword>
<evidence type="ECO:0000256" key="12">
    <source>
        <dbReference type="SAM" id="MobiDB-lite"/>
    </source>
</evidence>
<gene>
    <name evidence="14" type="ORF">O9G_001895</name>
    <name evidence="15" type="ORF">ROZALSC1DRAFT_27059</name>
</gene>
<dbReference type="InterPro" id="IPR048491">
    <property type="entry name" value="XMAP215_CLASP_TOG"/>
</dbReference>
<feature type="region of interest" description="Disordered" evidence="12">
    <location>
        <begin position="1743"/>
        <end position="1764"/>
    </location>
</feature>
<dbReference type="InterPro" id="IPR045110">
    <property type="entry name" value="XMAP215"/>
</dbReference>
<dbReference type="GO" id="GO:0046785">
    <property type="term" value="P:microtubule polymerization"/>
    <property type="evidence" value="ECO:0007669"/>
    <property type="project" value="InterPro"/>
</dbReference>
<evidence type="ECO:0000256" key="10">
    <source>
        <dbReference type="ARBA" id="ARBA00023306"/>
    </source>
</evidence>
<feature type="domain" description="TOG" evidence="13">
    <location>
        <begin position="574"/>
        <end position="807"/>
    </location>
</feature>
<dbReference type="PANTHER" id="PTHR12609">
    <property type="entry name" value="MICROTUBULE ASSOCIATED PROTEIN XMAP215"/>
    <property type="match status" value="1"/>
</dbReference>
<evidence type="ECO:0000313" key="15">
    <source>
        <dbReference type="EMBL" id="RKP21547.1"/>
    </source>
</evidence>
<accession>A0A075AWV6</accession>
<dbReference type="OMA" id="NWKERKE"/>
<dbReference type="STRING" id="988480.A0A075AWV6"/>
<evidence type="ECO:0000256" key="11">
    <source>
        <dbReference type="ARBA" id="ARBA00025722"/>
    </source>
</evidence>
<dbReference type="InterPro" id="IPR011989">
    <property type="entry name" value="ARM-like"/>
</dbReference>
<protein>
    <submittedName>
        <fullName evidence="15">ARM repeat-containing protein</fullName>
    </submittedName>
    <submittedName>
        <fullName evidence="14">Microtuble associated XMAP215-like protein</fullName>
    </submittedName>
</protein>
<keyword evidence="5" id="KW-0132">Cell division</keyword>
<evidence type="ECO:0000313" key="16">
    <source>
        <dbReference type="Proteomes" id="UP000030755"/>
    </source>
</evidence>
<keyword evidence="6" id="KW-0493">Microtubule</keyword>
<evidence type="ECO:0000256" key="5">
    <source>
        <dbReference type="ARBA" id="ARBA00022618"/>
    </source>
</evidence>
<dbReference type="GO" id="GO:0051010">
    <property type="term" value="F:microtubule plus-end binding"/>
    <property type="evidence" value="ECO:0007669"/>
    <property type="project" value="InterPro"/>
</dbReference>
<dbReference type="GO" id="GO:0030951">
    <property type="term" value="P:establishment or maintenance of microtubule cytoskeleton polarity"/>
    <property type="evidence" value="ECO:0007669"/>
    <property type="project" value="InterPro"/>
</dbReference>
<dbReference type="EMBL" id="KE560937">
    <property type="protein sequence ID" value="EPZ34594.1"/>
    <property type="molecule type" value="Genomic_DNA"/>
</dbReference>
<dbReference type="Pfam" id="PF21041">
    <property type="entry name" value="XMAP215_CLASP_TOG"/>
    <property type="match status" value="2"/>
</dbReference>
<dbReference type="InterPro" id="IPR016024">
    <property type="entry name" value="ARM-type_fold"/>
</dbReference>
<evidence type="ECO:0000256" key="4">
    <source>
        <dbReference type="ARBA" id="ARBA00022490"/>
    </source>
</evidence>
<dbReference type="OrthoDB" id="205662at2759"/>
<dbReference type="SUPFAM" id="SSF48371">
    <property type="entry name" value="ARM repeat"/>
    <property type="match status" value="2"/>
</dbReference>
<evidence type="ECO:0000256" key="1">
    <source>
        <dbReference type="ARBA" id="ARBA00004186"/>
    </source>
</evidence>
<feature type="compositionally biased region" description="Basic and acidic residues" evidence="12">
    <location>
        <begin position="505"/>
        <end position="531"/>
    </location>
</feature>
<feature type="compositionally biased region" description="Polar residues" evidence="12">
    <location>
        <begin position="537"/>
        <end position="549"/>
    </location>
</feature>
<feature type="domain" description="TOG" evidence="13">
    <location>
        <begin position="272"/>
        <end position="504"/>
    </location>
</feature>
<feature type="domain" description="TOG" evidence="13">
    <location>
        <begin position="824"/>
        <end position="1052"/>
    </location>
</feature>
<dbReference type="GO" id="GO:0099070">
    <property type="term" value="C:static microtubule bundle"/>
    <property type="evidence" value="ECO:0007669"/>
    <property type="project" value="UniProtKB-ARBA"/>
</dbReference>
<organism evidence="14 16">
    <name type="scientific">Rozella allomycis (strain CSF55)</name>
    <dbReference type="NCBI Taxonomy" id="988480"/>
    <lineage>
        <taxon>Eukaryota</taxon>
        <taxon>Fungi</taxon>
        <taxon>Fungi incertae sedis</taxon>
        <taxon>Cryptomycota</taxon>
        <taxon>Cryptomycota incertae sedis</taxon>
        <taxon>Rozella</taxon>
    </lineage>
</organism>
<evidence type="ECO:0000259" key="13">
    <source>
        <dbReference type="SMART" id="SM01349"/>
    </source>
</evidence>
<sequence>MLSEQQTEPEDTSYLQEPINVRISHKNWKYRLSAYKDLEKSFRLSPSDNDPVFQKSLDYIKLISKEANVAALEGGFATLEAFLQCGDMAEKRIKSLFVPILIEKGMPANRSSMKSKAIELILLFVEKTDNSDYVVEELLKGLEHKNPKVNANCAASLADLIKFFGVGSLNLKLLLKGINKGFEKNDKATKVEMTRLGVELYKWMKEGLLVHFSYMSAIQLKALTDEFEKVKDEKAEKTRYLRSESPVEATDAVDEEEERLKAEEAQAEMALEALEALPILTKLSKDFWGNIGNSNWKLRKEALDELSQILQVPKIAEDSYGELMGLLGKRMADTNLMLAISASNSICQIAKSLRKSFSVYKSIVVGPLIERLKEKKSIAVESFRSALDAIASTVTLSDILEDVKNATSHKNPNVRSESMLWLNRSMARVKVAPKKEEIKMMCEMFLKLIDDGVSEVREAGFEAFGTLMKLVGERVLLLYFDKIDATKQAKIKDYAEKAQVKPLKAVKERESKKNDVKEKENSPPVVKKEVANKPVLSRTSSKASVNKGPSVTKASSKASLSSKTSSKVELEPIMYKYSNDQAEEYVFQYISKNVCDNLCSSNWKERLEAIEDITEKVKSLDKTIESEAFLKFLSNKPGFKDSNFQVVGKLINLIQWMVENWSVDKNGASIVLNNLIEKLGDVKQKKAASDALKSLTEKISLNFVLSFNYEFILKIKSPKVISEIVLWIQSAIEEFGVKGIKVKNLIEFLKQIVLNSNVAIRNAGASTFGTLRVYFGKQIEVAVKDLPGAQLSLVEAEFNKVKGKIPSEPTRKQDGTSNEDGIDSVIERVDISNQLNNKVMNDLHDSNWKTRKEGLDVVMSIIEGANKCIKGNLGDLMNELKMRLSDNNKNIVVQTCEIIGMIAESVKSFDKIFHKQTAIVLLNCLTDNKIQVRSSVLKSMDSIFSSCGLEVLIIPIGTVLMTDNPNLRKDLLKWLKEKISIFKKNVDYSFLVTSLIQCLFDKSGDIRKQSQSILELIQPSQDLIKEKTMDLKPSLLNQIAPFLLTLNKEKECEDKVEKEEVKQKKERPNSEISKMSSLSPMNSSSKLNSSSSLKLNSPRKTLVNKNEEVIITSLGNKESRMEKDKGIYKWNYEPDRRDLFEFFKEQCISEFSNNFHNLLFSENFKDHLEAINLLEKFDNFDLKIKVLDLIFKYISIRLYDTNTTITVKVLDYIEYLMKKLDEINYHLNDYEANCLIPFLVMKTGDSKEIVKSRIKNIIHSLAKVYPGSKLFLFILDGCKSKNARTRSECLEEIGNLFDKYGLSISSLPKSIPFITSFIADRDTCVRNAALNTISIAHSLDPSIRSLFKLEDKFLFLLDERIKRRSINKESLSKSSTELKVEKVENKSESVPKESIKENSTENTSSENITEKLKPFSLGLDSLSLPQISKTFKIDPSMLVEKVQMNTFATATPLIQSRNSPTYIVDLISTQITSEIPLQSIDALKEFTSLLNSNPNLIISNLNQLLQSLTLKLHIAFVLEPSSDLLEGARLRKHILNALVQIFTSKTFTLHVSKENLLLLFKELLDRILDDKILSMESGDQLNRALNALIVRILDNANRNDLYSVILSELERTSNLIHQDKITEQDSSTAKYCQYVMKCAWKVTRLIKDDVKDCNLDSKHLIYLINQFLTNIPPNEWKKRSLNKLALSDTPLKTVKTMLHELVLSLKDSILVDIQSLDNYEQSFAFNYISLMLDSIKKNEIRSDRTDPIPEISQSQNSEIPKPNNEISEKEAQAKLYVIFKNIGSKELTKQGMEELYDFQKQYPQLTPKIESHLSKTGSFFQGYIKRGLCNIALERREPPPAFAAPSASINFVANPAQDYHKKLEQIKQVYNIQTSDTEKDSSLNVQTSQIPEPSSSTKMAEDTLADLKQRLELLKQNK</sequence>
<reference evidence="14 16" key="1">
    <citation type="journal article" date="2013" name="Curr. Biol.">
        <title>Shared signatures of parasitism and phylogenomics unite Cryptomycota and microsporidia.</title>
        <authorList>
            <person name="James T.Y."/>
            <person name="Pelin A."/>
            <person name="Bonen L."/>
            <person name="Ahrendt S."/>
            <person name="Sain D."/>
            <person name="Corradi N."/>
            <person name="Stajich J.E."/>
        </authorList>
    </citation>
    <scope>NUCLEOTIDE SEQUENCE [LARGE SCALE GENOMIC DNA]</scope>
    <source>
        <strain evidence="14">CSF55</strain>
        <strain evidence="14">CSF55</strain>
    </source>
</reference>
<keyword evidence="8" id="KW-0498">Mitosis</keyword>
<feature type="compositionally biased region" description="Basic and acidic residues" evidence="12">
    <location>
        <begin position="1382"/>
        <end position="1399"/>
    </location>
</feature>
<feature type="compositionally biased region" description="Basic and acidic residues" evidence="12">
    <location>
        <begin position="1057"/>
        <end position="1069"/>
    </location>
</feature>
<dbReference type="InterPro" id="IPR024395">
    <property type="entry name" value="CLASP_N_dom"/>
</dbReference>
<feature type="domain" description="TOG" evidence="13">
    <location>
        <begin position="5"/>
        <end position="236"/>
    </location>
</feature>
<comment type="similarity">
    <text evidence="3">Belongs to the CLASP family.</text>
</comment>
<evidence type="ECO:0000256" key="3">
    <source>
        <dbReference type="ARBA" id="ARBA00009549"/>
    </source>
</evidence>
<feature type="region of interest" description="Disordered" evidence="12">
    <location>
        <begin position="1057"/>
        <end position="1094"/>
    </location>
</feature>
<dbReference type="GO" id="GO:0051315">
    <property type="term" value="P:attachment of mitotic spindle microtubules to kinetochore"/>
    <property type="evidence" value="ECO:0007669"/>
    <property type="project" value="UniProtKB-ARBA"/>
</dbReference>
<keyword evidence="10" id="KW-0131">Cell cycle</keyword>
<keyword evidence="9" id="KW-0206">Cytoskeleton</keyword>
<dbReference type="GO" id="GO:0044732">
    <property type="term" value="C:mitotic spindle pole body"/>
    <property type="evidence" value="ECO:0007669"/>
    <property type="project" value="UniProtKB-ARBA"/>
</dbReference>
<evidence type="ECO:0000256" key="6">
    <source>
        <dbReference type="ARBA" id="ARBA00022701"/>
    </source>
</evidence>
<dbReference type="GO" id="GO:0051301">
    <property type="term" value="P:cell division"/>
    <property type="evidence" value="ECO:0007669"/>
    <property type="project" value="UniProtKB-KW"/>
</dbReference>
<name>A0A075AWV6_ROZAC</name>
<evidence type="ECO:0000256" key="8">
    <source>
        <dbReference type="ARBA" id="ARBA00022776"/>
    </source>
</evidence>
<dbReference type="Gene3D" id="1.25.10.10">
    <property type="entry name" value="Leucine-rich Repeat Variant"/>
    <property type="match status" value="5"/>
</dbReference>
<keyword evidence="16" id="KW-1185">Reference proteome</keyword>
<dbReference type="EMBL" id="ML004946">
    <property type="protein sequence ID" value="RKP21547.1"/>
    <property type="molecule type" value="Genomic_DNA"/>
</dbReference>
<reference evidence="15" key="3">
    <citation type="submission" date="2018-08" db="EMBL/GenBank/DDBJ databases">
        <title>Leveraging single-cell genomics to expand the Fungal Tree of Life.</title>
        <authorList>
            <consortium name="DOE Joint Genome Institute"/>
            <person name="Ahrendt S.R."/>
            <person name="Quandt C.A."/>
            <person name="Ciobanu D."/>
            <person name="Clum A."/>
            <person name="Salamov A."/>
            <person name="Andreopoulos B."/>
            <person name="Cheng J.-F."/>
            <person name="Woyke T."/>
            <person name="Pelin A."/>
            <person name="Henrissat B."/>
            <person name="Reynolds N."/>
            <person name="Benny G.L."/>
            <person name="Smith M.E."/>
            <person name="James T.Y."/>
            <person name="Grigoriev I.V."/>
        </authorList>
    </citation>
    <scope>NUCLEOTIDE SEQUENCE</scope>
    <source>
        <strain evidence="15">CSF55</strain>
    </source>
</reference>
<dbReference type="HOGENOM" id="CLU_000539_1_0_1"/>
<dbReference type="GO" id="GO:0061863">
    <property type="term" value="F:microtubule plus end polymerase"/>
    <property type="evidence" value="ECO:0007669"/>
    <property type="project" value="InterPro"/>
</dbReference>
<comment type="similarity">
    <text evidence="11">Belongs to the TOG/XMAP215 family.</text>
</comment>
<feature type="region of interest" description="Disordered" evidence="12">
    <location>
        <begin position="505"/>
        <end position="558"/>
    </location>
</feature>
<dbReference type="GO" id="GO:0005881">
    <property type="term" value="C:cytoplasmic microtubule"/>
    <property type="evidence" value="ECO:0007669"/>
    <property type="project" value="UniProtKB-ARBA"/>
</dbReference>
<dbReference type="Proteomes" id="UP000030755">
    <property type="component" value="Unassembled WGS sequence"/>
</dbReference>
<feature type="compositionally biased region" description="Low complexity" evidence="12">
    <location>
        <begin position="1073"/>
        <end position="1094"/>
    </location>
</feature>